<dbReference type="PANTHER" id="PTHR12596:SF2">
    <property type="entry name" value="EXPORTIN-7 ISOFORM X1"/>
    <property type="match status" value="1"/>
</dbReference>
<dbReference type="InterPro" id="IPR057947">
    <property type="entry name" value="TPR_XPO7/RBP17"/>
</dbReference>
<keyword evidence="6" id="KW-0653">Protein transport</keyword>
<dbReference type="GO" id="GO:0005737">
    <property type="term" value="C:cytoplasm"/>
    <property type="evidence" value="ECO:0007669"/>
    <property type="project" value="UniProtKB-SubCell"/>
</dbReference>
<comment type="similarity">
    <text evidence="3">Belongs to the exportin family.</text>
</comment>
<accession>A0A7S2RDB0</accession>
<evidence type="ECO:0000256" key="4">
    <source>
        <dbReference type="ARBA" id="ARBA00022448"/>
    </source>
</evidence>
<keyword evidence="4" id="KW-0813">Transport</keyword>
<dbReference type="InterPro" id="IPR011989">
    <property type="entry name" value="ARM-like"/>
</dbReference>
<evidence type="ECO:0000256" key="2">
    <source>
        <dbReference type="ARBA" id="ARBA00004496"/>
    </source>
</evidence>
<gene>
    <name evidence="11" type="ORF">QSP1433_LOCUS2131</name>
</gene>
<evidence type="ECO:0000256" key="6">
    <source>
        <dbReference type="ARBA" id="ARBA00022927"/>
    </source>
</evidence>
<feature type="region of interest" description="Disordered" evidence="9">
    <location>
        <begin position="722"/>
        <end position="760"/>
    </location>
</feature>
<dbReference type="PANTHER" id="PTHR12596">
    <property type="entry name" value="EXPORTIN 4,7-RELATED"/>
    <property type="match status" value="1"/>
</dbReference>
<evidence type="ECO:0000259" key="10">
    <source>
        <dbReference type="Pfam" id="PF25795"/>
    </source>
</evidence>
<dbReference type="InterPro" id="IPR016024">
    <property type="entry name" value="ARM-type_fold"/>
</dbReference>
<protein>
    <recommendedName>
        <fullName evidence="10">Exportin-7/Ran-binding protein 17 TPR repeats domain-containing protein</fullName>
    </recommendedName>
</protein>
<evidence type="ECO:0000313" key="11">
    <source>
        <dbReference type="EMBL" id="CAD9667559.1"/>
    </source>
</evidence>
<keyword evidence="7" id="KW-0539">Nucleus</keyword>
<evidence type="ECO:0000256" key="9">
    <source>
        <dbReference type="SAM" id="MobiDB-lite"/>
    </source>
</evidence>
<feature type="region of interest" description="Disordered" evidence="9">
    <location>
        <begin position="457"/>
        <end position="478"/>
    </location>
</feature>
<evidence type="ECO:0000256" key="8">
    <source>
        <dbReference type="SAM" id="Coils"/>
    </source>
</evidence>
<dbReference type="Pfam" id="PF25795">
    <property type="entry name" value="TPR_XPO7"/>
    <property type="match status" value="1"/>
</dbReference>
<keyword evidence="8" id="KW-0175">Coiled coil</keyword>
<dbReference type="Gene3D" id="1.25.10.10">
    <property type="entry name" value="Leucine-rich Repeat Variant"/>
    <property type="match status" value="1"/>
</dbReference>
<evidence type="ECO:0000256" key="1">
    <source>
        <dbReference type="ARBA" id="ARBA00004123"/>
    </source>
</evidence>
<dbReference type="GO" id="GO:0005643">
    <property type="term" value="C:nuclear pore"/>
    <property type="evidence" value="ECO:0007669"/>
    <property type="project" value="TreeGrafter"/>
</dbReference>
<keyword evidence="5" id="KW-0963">Cytoplasm</keyword>
<dbReference type="GO" id="GO:0006611">
    <property type="term" value="P:protein export from nucleus"/>
    <property type="evidence" value="ECO:0007669"/>
    <property type="project" value="TreeGrafter"/>
</dbReference>
<feature type="compositionally biased region" description="Polar residues" evidence="9">
    <location>
        <begin position="735"/>
        <end position="757"/>
    </location>
</feature>
<dbReference type="GO" id="GO:0005049">
    <property type="term" value="F:nuclear export signal receptor activity"/>
    <property type="evidence" value="ECO:0007669"/>
    <property type="project" value="InterPro"/>
</dbReference>
<dbReference type="SUPFAM" id="SSF48371">
    <property type="entry name" value="ARM repeat"/>
    <property type="match status" value="1"/>
</dbReference>
<reference evidence="11" key="1">
    <citation type="submission" date="2021-01" db="EMBL/GenBank/DDBJ databases">
        <authorList>
            <person name="Corre E."/>
            <person name="Pelletier E."/>
            <person name="Niang G."/>
            <person name="Scheremetjew M."/>
            <person name="Finn R."/>
            <person name="Kale V."/>
            <person name="Holt S."/>
            <person name="Cochrane G."/>
            <person name="Meng A."/>
            <person name="Brown T."/>
            <person name="Cohen L."/>
        </authorList>
    </citation>
    <scope>NUCLEOTIDE SEQUENCE</scope>
    <source>
        <strain evidence="11">NY070348D</strain>
    </source>
</reference>
<evidence type="ECO:0000256" key="7">
    <source>
        <dbReference type="ARBA" id="ARBA00023242"/>
    </source>
</evidence>
<comment type="subcellular location">
    <subcellularLocation>
        <location evidence="2">Cytoplasm</location>
    </subcellularLocation>
    <subcellularLocation>
        <location evidence="1">Nucleus</location>
    </subcellularLocation>
</comment>
<feature type="coiled-coil region" evidence="8">
    <location>
        <begin position="531"/>
        <end position="591"/>
    </location>
</feature>
<proteinExistence type="inferred from homology"/>
<organism evidence="11">
    <name type="scientific">Mucochytrium quahogii</name>
    <dbReference type="NCBI Taxonomy" id="96639"/>
    <lineage>
        <taxon>Eukaryota</taxon>
        <taxon>Sar</taxon>
        <taxon>Stramenopiles</taxon>
        <taxon>Bigyra</taxon>
        <taxon>Labyrinthulomycetes</taxon>
        <taxon>Thraustochytrida</taxon>
        <taxon>Thraustochytriidae</taxon>
        <taxon>Mucochytrium</taxon>
    </lineage>
</organism>
<name>A0A7S2RDB0_9STRA</name>
<sequence length="1470" mass="162826">MDSSELQKLEGFCQLLYGGGQSTLLERLEAQRWLLRLQSSAQYLPQLEYALEHSQSQYALLFSAKGLLLIVTNDWRNVTSSHRLQLQVFLLNRLATYKDPKNFITKAIIHALCRLTKLGWCSDPQLRGLMDEIIKFLQAGVAHAVLGLHLLADLVSEFELGRSSPTGRLDAESRLIAQAFREQDGLTKGFLLALDSVTRAFNSNNVSEDRPVLKAALNTLQTCLAFDFVGTGHAENDDVVACLYIPMEWTKHIATASALRMLFRIYNAQWQVSNESEIDCSHDGVASMSLQCIALLASTRRSAFDEKSRQEFLVALLEGSALLMKEKTGLSHSGPCLHHLCRLLSRVKSHFQLVELTKSREYPSWLQALATFTEEILSSWRSVSTRSTHYIIRLWGAMVLPTPYLRVMDGAARQDGSSSTPTSLIGFDQYVPRVVQAFVQTRADMCAAAALDELEEEHGGAGSDPAQGCGSFGKGNGGIEDNPLDDEGMLLEQLGPLSTLARFHYHVSAPAIAELFVKALNERQQAVAILTSQNNQQMAQAKRNLTDAQARLAFITYVIGAIIGGHISMVRARAIERLEELNNELAALVFKMVTESQRTEDMIASHGQSPAALIFGFGSNAGWRLELATLYFFRCFQSLYIESRIKEDQLEKPVRNRPIELVENSQGFLNFSFLRRGAIGAQSEAAPGAMVVQNASEQTRSLPSASPSLEVINRSISRLLPFGGSRGNDSNNSSMEASDNNDTNMETNKNGNKDSTPCPSPLVVDELSAAELAAREKKMNDDAIARAAAMQRSIATIVGVQGGDRALLDIAMRRVFGLLQYAQYVNEGNIPLDESSAPVMLVQRALSVLYQLSVGVTIVHAGRSHPPRLMSSGRLLLESEVIQDLLRNPSAARFPLLREPKHGRARSFLLATLAKLLFTQTRYPSSQHSGQVPRDMFDVNANVLAPQDQVEERFVAFMEPITVIADGLLQMVQNNPMQIRQQDLHWPIIGLFRDLRGIISSASTAREYELLFSWFYPNRIKLLALVASAWNDTFDVMVPLLKLLSELVHNRGSRISFPAMSAAGIVLFREACKVLVAFCQPQLQALERQRESERAKSEQQSMIKKKLNNMSTDVNQSIQEALGTLGPSGAKDPMSMQALQEAVIAMGEEFLTPSEKKSGEQSSGSAVVDVGPGAFGPGVTVDLDSTLQKCSRVCLVTFTRMLNGRYAQLGTFELFGDTCLQEARRIILELALSGSPKHVMSFPKMARALMMLLNQLAEKFVLSLVDISSSLFARMMACLGEALVSSQTSLSTPASYIIETIAVFRCKSAATVFSENNNTNENDPMKRVRSVLNPQHRTRGDVTCLDDYKKAAHLFRAHEQAHPNIFGSLLGVIMHELFSMPATDSQSQWSIAKPVMPLILCAPQEFERQRAEFLNAQSSDREPRVREAYDRLFSRFAPALSNPSLFNLLLRTNDAFSKQLCTFCRDVRRD</sequence>
<evidence type="ECO:0000256" key="5">
    <source>
        <dbReference type="ARBA" id="ARBA00022490"/>
    </source>
</evidence>
<dbReference type="EMBL" id="HBHK01003514">
    <property type="protein sequence ID" value="CAD9667559.1"/>
    <property type="molecule type" value="Transcribed_RNA"/>
</dbReference>
<feature type="domain" description="Exportin-7/Ran-binding protein 17 TPR repeats" evidence="10">
    <location>
        <begin position="480"/>
        <end position="645"/>
    </location>
</feature>
<evidence type="ECO:0000256" key="3">
    <source>
        <dbReference type="ARBA" id="ARBA00009466"/>
    </source>
</evidence>
<dbReference type="InterPro" id="IPR044189">
    <property type="entry name" value="XPO4/7-like"/>
</dbReference>